<protein>
    <submittedName>
        <fullName evidence="1">Uncharacterized protein</fullName>
    </submittedName>
</protein>
<accession>A0A2H1FFM9</accession>
<evidence type="ECO:0000313" key="2">
    <source>
        <dbReference type="Proteomes" id="UP000230607"/>
    </source>
</evidence>
<keyword evidence="2" id="KW-1185">Reference proteome</keyword>
<evidence type="ECO:0000313" key="1">
    <source>
        <dbReference type="EMBL" id="SMH71570.1"/>
    </source>
</evidence>
<dbReference type="RefSeq" id="WP_157927517.1">
    <property type="nucleotide sequence ID" value="NZ_LT841358.1"/>
</dbReference>
<reference evidence="2" key="1">
    <citation type="submission" date="2017-03" db="EMBL/GenBank/DDBJ databases">
        <authorList>
            <person name="Herbold C."/>
        </authorList>
    </citation>
    <scope>NUCLEOTIDE SEQUENCE [LARGE SCALE GENOMIC DNA]</scope>
</reference>
<sequence length="226" mass="25072">MKIQYSRIIIIGIIVAAIVPMLSISDSVYNTMTSYELPQTPNITLHFNGSDFDRSPFNQFEIRQGQNMTLVLNVTSEPTNIPVTLSTLHHIGFTKTNGLDFQLSSTNVTTPNKVILYISSTKDATPNTYRTRVFASTLVNGSFTIGTDLRILVTNTTSTIGQIGKPWIIGMSSPLEQYRSGIKIHDIQCQPNYFTLIIKAENNSPACVKPDTTTILIKRGWAKAIQ</sequence>
<gene>
    <name evidence="1" type="ORF">NCS_11382</name>
</gene>
<dbReference type="Proteomes" id="UP000230607">
    <property type="component" value="Chromosome 1"/>
</dbReference>
<name>A0A2H1FFM9_9ARCH</name>
<organism evidence="1 2">
    <name type="scientific">Candidatus Nitrosotalea okcheonensis</name>
    <dbReference type="NCBI Taxonomy" id="1903276"/>
    <lineage>
        <taxon>Archaea</taxon>
        <taxon>Nitrososphaerota</taxon>
        <taxon>Nitrososphaeria</taxon>
        <taxon>Nitrosotaleales</taxon>
        <taxon>Nitrosotaleaceae</taxon>
        <taxon>Nitrosotalea</taxon>
    </lineage>
</organism>
<dbReference type="AlphaFoldDB" id="A0A2H1FFM9"/>
<dbReference type="OrthoDB" id="2648at2157"/>
<proteinExistence type="predicted"/>
<dbReference type="EMBL" id="LT841358">
    <property type="protein sequence ID" value="SMH71570.1"/>
    <property type="molecule type" value="Genomic_DNA"/>
</dbReference>